<dbReference type="InterPro" id="IPR001680">
    <property type="entry name" value="WD40_rpt"/>
</dbReference>
<dbReference type="InterPro" id="IPR051350">
    <property type="entry name" value="WD_repeat-ST_regulator"/>
</dbReference>
<dbReference type="OrthoDB" id="972532at2759"/>
<dbReference type="Proteomes" id="UP000799772">
    <property type="component" value="Unassembled WGS sequence"/>
</dbReference>
<name>A0A9P4I8C0_9PEZI</name>
<dbReference type="PROSITE" id="PS50082">
    <property type="entry name" value="WD_REPEATS_2"/>
    <property type="match status" value="1"/>
</dbReference>
<keyword evidence="7" id="KW-1185">Reference proteome</keyword>
<evidence type="ECO:0000313" key="6">
    <source>
        <dbReference type="EMBL" id="KAF2095849.1"/>
    </source>
</evidence>
<comment type="caution">
    <text evidence="6">The sequence shown here is derived from an EMBL/GenBank/DDBJ whole genome shotgun (WGS) entry which is preliminary data.</text>
</comment>
<dbReference type="EMBL" id="ML978130">
    <property type="protein sequence ID" value="KAF2095849.1"/>
    <property type="molecule type" value="Genomic_DNA"/>
</dbReference>
<dbReference type="PROSITE" id="PS50897">
    <property type="entry name" value="CTLH"/>
    <property type="match status" value="1"/>
</dbReference>
<dbReference type="Pfam" id="PF00400">
    <property type="entry name" value="WD40"/>
    <property type="match status" value="5"/>
</dbReference>
<dbReference type="CDD" id="cd00200">
    <property type="entry name" value="WD40"/>
    <property type="match status" value="1"/>
</dbReference>
<reference evidence="6" key="1">
    <citation type="journal article" date="2020" name="Stud. Mycol.">
        <title>101 Dothideomycetes genomes: a test case for predicting lifestyles and emergence of pathogens.</title>
        <authorList>
            <person name="Haridas S."/>
            <person name="Albert R."/>
            <person name="Binder M."/>
            <person name="Bloem J."/>
            <person name="Labutti K."/>
            <person name="Salamov A."/>
            <person name="Andreopoulos B."/>
            <person name="Baker S."/>
            <person name="Barry K."/>
            <person name="Bills G."/>
            <person name="Bluhm B."/>
            <person name="Cannon C."/>
            <person name="Castanera R."/>
            <person name="Culley D."/>
            <person name="Daum C."/>
            <person name="Ezra D."/>
            <person name="Gonzalez J."/>
            <person name="Henrissat B."/>
            <person name="Kuo A."/>
            <person name="Liang C."/>
            <person name="Lipzen A."/>
            <person name="Lutzoni F."/>
            <person name="Magnuson J."/>
            <person name="Mondo S."/>
            <person name="Nolan M."/>
            <person name="Ohm R."/>
            <person name="Pangilinan J."/>
            <person name="Park H.-J."/>
            <person name="Ramirez L."/>
            <person name="Alfaro M."/>
            <person name="Sun H."/>
            <person name="Tritt A."/>
            <person name="Yoshinaga Y."/>
            <person name="Zwiers L.-H."/>
            <person name="Turgeon B."/>
            <person name="Goodwin S."/>
            <person name="Spatafora J."/>
            <person name="Crous P."/>
            <person name="Grigoriev I."/>
        </authorList>
    </citation>
    <scope>NUCLEOTIDE SEQUENCE</scope>
    <source>
        <strain evidence="6">CBS 133067</strain>
    </source>
</reference>
<feature type="repeat" description="WD" evidence="3">
    <location>
        <begin position="316"/>
        <end position="357"/>
    </location>
</feature>
<dbReference type="GO" id="GO:0034657">
    <property type="term" value="C:GID complex"/>
    <property type="evidence" value="ECO:0007669"/>
    <property type="project" value="TreeGrafter"/>
</dbReference>
<dbReference type="InterPro" id="IPR015943">
    <property type="entry name" value="WD40/YVTN_repeat-like_dom_sf"/>
</dbReference>
<organism evidence="6 7">
    <name type="scientific">Rhizodiscina lignyota</name>
    <dbReference type="NCBI Taxonomy" id="1504668"/>
    <lineage>
        <taxon>Eukaryota</taxon>
        <taxon>Fungi</taxon>
        <taxon>Dikarya</taxon>
        <taxon>Ascomycota</taxon>
        <taxon>Pezizomycotina</taxon>
        <taxon>Dothideomycetes</taxon>
        <taxon>Pleosporomycetidae</taxon>
        <taxon>Aulographales</taxon>
        <taxon>Rhizodiscinaceae</taxon>
        <taxon>Rhizodiscina</taxon>
    </lineage>
</organism>
<keyword evidence="1 3" id="KW-0853">WD repeat</keyword>
<sequence length="607" mass="66917">MRLDTNSPRQPASPTHAASNGSSNGVSPVKFTNGQANGHSKSDSNASVANGTTVGDDEVWQGHNKKEVTRILIQSLADLGFPSAAKQLCRESGLELEQPSAAAFRQAVLDGDWPTAELLLFGTGGEEDAGAADTETMSMLDSSKGMSIFDSKRAKGPRSSWREIGYQKGLPLANGAMKSEMLFMMRQQKYLELLEQRDLAGALHVLREELTPLRHDTGRLHALSSLMMCQSADDLRGQANWDGAAGQSRNLLLSDLSRCISPTVMLPEHRLATLLDEVKSSWIQNCLYHNTSESPSLFVDHTCARDEFPLKTILNLKDHQDEVWFLAFSPDGTMLATTGKDAVIIIYSVPKFDILHKLERHSAGVCYLAWSPDSKRLISCGKEQDNTAIVWDTETGDHIGVLQHFTYAVTAAAWSPSGTSFVVASQDSEAPLILYDANRLEKIYSWKEDNLRVYDIAISPDGSRLVALLASKILVYDLAMPMRARLAEHPMDDERLTSVYISRDSMRMLVGMNENKIKMMSIDTGEVLQVFEGHKQTQFMIRNAFGGAQETFVVSGSEDSRIYIWRTNGQLVEALEAHRPGCVNTVAWHPTDPAMFASAGDDAVVRM</sequence>
<protein>
    <submittedName>
        <fullName evidence="6">WD40 repeat-like protein</fullName>
    </submittedName>
</protein>
<proteinExistence type="predicted"/>
<dbReference type="SUPFAM" id="SSF50978">
    <property type="entry name" value="WD40 repeat-like"/>
    <property type="match status" value="1"/>
</dbReference>
<dbReference type="PANTHER" id="PTHR22838">
    <property type="entry name" value="WD REPEAT PROTEIN 26-RELATED"/>
    <property type="match status" value="1"/>
</dbReference>
<accession>A0A9P4I8C0</accession>
<evidence type="ECO:0000256" key="3">
    <source>
        <dbReference type="PROSITE-ProRule" id="PRU00221"/>
    </source>
</evidence>
<dbReference type="PROSITE" id="PS50294">
    <property type="entry name" value="WD_REPEATS_REGION"/>
    <property type="match status" value="1"/>
</dbReference>
<evidence type="ECO:0000259" key="5">
    <source>
        <dbReference type="PROSITE" id="PS50897"/>
    </source>
</evidence>
<evidence type="ECO:0000256" key="2">
    <source>
        <dbReference type="ARBA" id="ARBA00022737"/>
    </source>
</evidence>
<keyword evidence="2" id="KW-0677">Repeat</keyword>
<dbReference type="AlphaFoldDB" id="A0A9P4I8C0"/>
<dbReference type="GO" id="GO:0043161">
    <property type="term" value="P:proteasome-mediated ubiquitin-dependent protein catabolic process"/>
    <property type="evidence" value="ECO:0007669"/>
    <property type="project" value="TreeGrafter"/>
</dbReference>
<dbReference type="Pfam" id="PF23627">
    <property type="entry name" value="LisH_WDR26"/>
    <property type="match status" value="1"/>
</dbReference>
<feature type="region of interest" description="Disordered" evidence="4">
    <location>
        <begin position="1"/>
        <end position="61"/>
    </location>
</feature>
<dbReference type="Gene3D" id="2.130.10.10">
    <property type="entry name" value="YVTN repeat-like/Quinoprotein amine dehydrogenase"/>
    <property type="match status" value="1"/>
</dbReference>
<dbReference type="InterPro" id="IPR036322">
    <property type="entry name" value="WD40_repeat_dom_sf"/>
</dbReference>
<feature type="domain" description="CTLH" evidence="5">
    <location>
        <begin position="178"/>
        <end position="201"/>
    </location>
</feature>
<dbReference type="PANTHER" id="PTHR22838:SF0">
    <property type="entry name" value="WD REPEAT-CONTAINING PROTEIN 26"/>
    <property type="match status" value="1"/>
</dbReference>
<evidence type="ECO:0000256" key="4">
    <source>
        <dbReference type="SAM" id="MobiDB-lite"/>
    </source>
</evidence>
<dbReference type="SMART" id="SM00320">
    <property type="entry name" value="WD40"/>
    <property type="match status" value="6"/>
</dbReference>
<gene>
    <name evidence="6" type="ORF">NA57DRAFT_43291</name>
</gene>
<feature type="compositionally biased region" description="Polar residues" evidence="4">
    <location>
        <begin position="1"/>
        <end position="53"/>
    </location>
</feature>
<evidence type="ECO:0000256" key="1">
    <source>
        <dbReference type="ARBA" id="ARBA00022574"/>
    </source>
</evidence>
<dbReference type="InterPro" id="IPR006595">
    <property type="entry name" value="CTLH_C"/>
</dbReference>
<evidence type="ECO:0000313" key="7">
    <source>
        <dbReference type="Proteomes" id="UP000799772"/>
    </source>
</evidence>